<dbReference type="EMBL" id="QEKH01000003">
    <property type="protein sequence ID" value="PVY45270.1"/>
    <property type="molecule type" value="Genomic_DNA"/>
</dbReference>
<dbReference type="AlphaFoldDB" id="A0A2U1B9C5"/>
<evidence type="ECO:0000313" key="3">
    <source>
        <dbReference type="EMBL" id="PVY45270.1"/>
    </source>
</evidence>
<reference evidence="2 5" key="2">
    <citation type="submission" date="2020-04" db="EMBL/GenBank/DDBJ databases">
        <authorList>
            <person name="Hitch T.C.A."/>
            <person name="Wylensek D."/>
            <person name="Clavel T."/>
        </authorList>
    </citation>
    <scope>NUCLEOTIDE SEQUENCE [LARGE SCALE GENOMIC DNA]</scope>
    <source>
        <strain evidence="2 5">COR2-253-APC-1A</strain>
    </source>
</reference>
<feature type="transmembrane region" description="Helical" evidence="1">
    <location>
        <begin position="273"/>
        <end position="293"/>
    </location>
</feature>
<proteinExistence type="predicted"/>
<dbReference type="EMBL" id="JABAEW010000021">
    <property type="protein sequence ID" value="NMD87245.1"/>
    <property type="molecule type" value="Genomic_DNA"/>
</dbReference>
<feature type="transmembrane region" description="Helical" evidence="1">
    <location>
        <begin position="28"/>
        <end position="47"/>
    </location>
</feature>
<dbReference type="GO" id="GO:0016020">
    <property type="term" value="C:membrane"/>
    <property type="evidence" value="ECO:0007669"/>
    <property type="project" value="InterPro"/>
</dbReference>
<dbReference type="GeneID" id="78294164"/>
<feature type="transmembrane region" description="Helical" evidence="1">
    <location>
        <begin position="427"/>
        <end position="448"/>
    </location>
</feature>
<evidence type="ECO:0000313" key="5">
    <source>
        <dbReference type="Proteomes" id="UP000576225"/>
    </source>
</evidence>
<keyword evidence="1" id="KW-0812">Transmembrane</keyword>
<dbReference type="Pfam" id="PF03616">
    <property type="entry name" value="Glt_symporter"/>
    <property type="match status" value="1"/>
</dbReference>
<dbReference type="RefSeq" id="WP_116882837.1">
    <property type="nucleotide sequence ID" value="NZ_CABMMC010000070.1"/>
</dbReference>
<feature type="transmembrane region" description="Helical" evidence="1">
    <location>
        <begin position="99"/>
        <end position="123"/>
    </location>
</feature>
<dbReference type="Proteomes" id="UP000245959">
    <property type="component" value="Unassembled WGS sequence"/>
</dbReference>
<evidence type="ECO:0000256" key="1">
    <source>
        <dbReference type="SAM" id="Phobius"/>
    </source>
</evidence>
<feature type="transmembrane region" description="Helical" evidence="1">
    <location>
        <begin position="329"/>
        <end position="352"/>
    </location>
</feature>
<dbReference type="GO" id="GO:0015813">
    <property type="term" value="P:L-glutamate transmembrane transport"/>
    <property type="evidence" value="ECO:0007669"/>
    <property type="project" value="InterPro"/>
</dbReference>
<dbReference type="PANTHER" id="PTHR36178">
    <property type="entry name" value="SLR0625 PROTEIN"/>
    <property type="match status" value="1"/>
</dbReference>
<accession>A0A2U1B9C5</accession>
<dbReference type="PANTHER" id="PTHR36178:SF1">
    <property type="entry name" value="SODIUM_GLUTAMATE SYMPORTER"/>
    <property type="match status" value="1"/>
</dbReference>
<reference evidence="3 4" key="1">
    <citation type="submission" date="2018-04" db="EMBL/GenBank/DDBJ databases">
        <title>Genomic Encyclopedia of Type Strains, Phase IV (KMG-IV): sequencing the most valuable type-strain genomes for metagenomic binning, comparative biology and taxonomic classification.</title>
        <authorList>
            <person name="Goeker M."/>
        </authorList>
    </citation>
    <scope>NUCLEOTIDE SEQUENCE [LARGE SCALE GENOMIC DNA]</scope>
    <source>
        <strain evidence="3 4">DSM 14823</strain>
    </source>
</reference>
<keyword evidence="1" id="KW-1133">Transmembrane helix</keyword>
<name>A0A2U1B9C5_9BACT</name>
<feature type="transmembrane region" description="Helical" evidence="1">
    <location>
        <begin position="230"/>
        <end position="253"/>
    </location>
</feature>
<keyword evidence="1" id="KW-0472">Membrane</keyword>
<feature type="transmembrane region" description="Helical" evidence="1">
    <location>
        <begin position="59"/>
        <end position="79"/>
    </location>
</feature>
<protein>
    <submittedName>
        <fullName evidence="3">ESS family glutamate:Na+ symporter</fullName>
    </submittedName>
    <submittedName>
        <fullName evidence="2">Sodium:glutamate symporter</fullName>
    </submittedName>
</protein>
<keyword evidence="4" id="KW-1185">Reference proteome</keyword>
<evidence type="ECO:0000313" key="4">
    <source>
        <dbReference type="Proteomes" id="UP000245959"/>
    </source>
</evidence>
<evidence type="ECO:0000313" key="2">
    <source>
        <dbReference type="EMBL" id="NMD87245.1"/>
    </source>
</evidence>
<comment type="caution">
    <text evidence="3">The sequence shown here is derived from an EMBL/GenBank/DDBJ whole genome shotgun (WGS) entry which is preliminary data.</text>
</comment>
<feature type="transmembrane region" description="Helical" evidence="1">
    <location>
        <begin position="162"/>
        <end position="186"/>
    </location>
</feature>
<dbReference type="GO" id="GO:0015501">
    <property type="term" value="F:glutamate:sodium symporter activity"/>
    <property type="evidence" value="ECO:0007669"/>
    <property type="project" value="InterPro"/>
</dbReference>
<dbReference type="Proteomes" id="UP000576225">
    <property type="component" value="Unassembled WGS sequence"/>
</dbReference>
<gene>
    <name evidence="3" type="ORF">C8D82_103185</name>
    <name evidence="2" type="ORF">HF882_11680</name>
</gene>
<dbReference type="OrthoDB" id="9801557at2"/>
<organism evidence="3 4">
    <name type="scientific">Victivallis vadensis</name>
    <dbReference type="NCBI Taxonomy" id="172901"/>
    <lineage>
        <taxon>Bacteria</taxon>
        <taxon>Pseudomonadati</taxon>
        <taxon>Lentisphaerota</taxon>
        <taxon>Lentisphaeria</taxon>
        <taxon>Victivallales</taxon>
        <taxon>Victivallaceae</taxon>
        <taxon>Victivallis</taxon>
    </lineage>
</organism>
<dbReference type="InterPro" id="IPR004445">
    <property type="entry name" value="GltS"/>
</dbReference>
<sequence>MSVVVTSFCGLCVLLVLGKVLRTLVPLLQRLYLPASVIGGLLGLLCLNQPFCRIPQEWYAYWTDIPGFLINIVFAALFIGAKLPRLGDVWKLAAPQFCYGQLVAWGQYVIGLGLAAVLLIPVFHVDRAFGTLLEIGFEGGHGTVGGLSATFDHFGWPVGRDLGYTTATAGMVLGIVIGMALINLAVQRGWVKNVRQFSEQSIHERRGIYPKKAQPPAGRQTVFSDSVDSLALHIAAIGMAVLIGYGIKILLVALNTVMPASVQNLQVLQSFPLFPLCLIGGLILQKLLISIRLDALVDHGQIQRLGGAALDFLVVAAVASIRLDFVAAYWMPLLILIVAGTLWNVFGVLFIAPRLFRDAWFERAIAEFGQSMGVTATGLLLLRTVDPENKTVAASAFGYKQLLHEPIMGGGIWTSLALPLVITQGNLTVWLICVGMMIFWLCFWYLVIRRQGHVSR</sequence>